<evidence type="ECO:0000313" key="2">
    <source>
        <dbReference type="EMBL" id="AGY77274.1"/>
    </source>
</evidence>
<dbReference type="RefSeq" id="WP_013237643.1">
    <property type="nucleotide sequence ID" value="NC_022592.1"/>
</dbReference>
<protein>
    <recommendedName>
        <fullName evidence="4">Integrase family protein</fullName>
    </recommendedName>
</protein>
<reference evidence="3" key="1">
    <citation type="journal article" date="2014" name="Biotechnol. Biofuels">
        <title>Comparison of single-molecule sequencing and hybrid approaches for finishing the genome of Clostridium autoethanogenum and analysis of CRISPR systems in industrial relevant Clostridia.</title>
        <authorList>
            <person name="Brown S.D."/>
            <person name="Nagaraju S."/>
            <person name="Utturkar S."/>
            <person name="De Tissera S."/>
            <person name="Segovia S."/>
            <person name="Mitchell W."/>
            <person name="Land M.L."/>
            <person name="Dassanayake A."/>
            <person name="Kopke M."/>
        </authorList>
    </citation>
    <scope>NUCLEOTIDE SEQUENCE [LARGE SCALE GENOMIC DNA]</scope>
    <source>
        <strain evidence="3">DSM 10061</strain>
    </source>
</reference>
<evidence type="ECO:0000256" key="1">
    <source>
        <dbReference type="ARBA" id="ARBA00023172"/>
    </source>
</evidence>
<proteinExistence type="predicted"/>
<gene>
    <name evidence="2" type="ORF">CAETHG_3071</name>
</gene>
<evidence type="ECO:0008006" key="4">
    <source>
        <dbReference type="Google" id="ProtNLM"/>
    </source>
</evidence>
<organism evidence="2 3">
    <name type="scientific">Clostridium autoethanogenum DSM 10061</name>
    <dbReference type="NCBI Taxonomy" id="1341692"/>
    <lineage>
        <taxon>Bacteria</taxon>
        <taxon>Bacillati</taxon>
        <taxon>Bacillota</taxon>
        <taxon>Clostridia</taxon>
        <taxon>Eubacteriales</taxon>
        <taxon>Clostridiaceae</taxon>
        <taxon>Clostridium</taxon>
    </lineage>
</organism>
<dbReference type="Proteomes" id="UP000017590">
    <property type="component" value="Chromosome"/>
</dbReference>
<keyword evidence="3" id="KW-1185">Reference proteome</keyword>
<sequence length="71" mass="8246">MHDLRHTFSVHALEQMVSQGKDPYCALPILSTYLGHKGIESTEKYLRLTKQYFKDILQYSAEDAENIFPEV</sequence>
<dbReference type="EMBL" id="CP006763">
    <property type="protein sequence ID" value="AGY77274.1"/>
    <property type="molecule type" value="Genomic_DNA"/>
</dbReference>
<keyword evidence="1" id="KW-0233">DNA recombination</keyword>
<accession>A0ABM5NXN5</accession>
<name>A0ABM5NXN5_9CLOT</name>
<dbReference type="SUPFAM" id="SSF56349">
    <property type="entry name" value="DNA breaking-rejoining enzymes"/>
    <property type="match status" value="1"/>
</dbReference>
<evidence type="ECO:0000313" key="3">
    <source>
        <dbReference type="Proteomes" id="UP000017590"/>
    </source>
</evidence>
<dbReference type="InterPro" id="IPR013762">
    <property type="entry name" value="Integrase-like_cat_sf"/>
</dbReference>
<dbReference type="InterPro" id="IPR011010">
    <property type="entry name" value="DNA_brk_join_enz"/>
</dbReference>
<dbReference type="Gene3D" id="1.10.443.10">
    <property type="entry name" value="Intergrase catalytic core"/>
    <property type="match status" value="1"/>
</dbReference>